<dbReference type="Proteomes" id="UP000317199">
    <property type="component" value="Chromosome"/>
</dbReference>
<evidence type="ECO:0000313" key="1">
    <source>
        <dbReference type="EMBL" id="QDH69596.1"/>
    </source>
</evidence>
<dbReference type="SUPFAM" id="SSF46458">
    <property type="entry name" value="Globin-like"/>
    <property type="match status" value="1"/>
</dbReference>
<dbReference type="KEGG" id="lyj:FKV23_05455"/>
<dbReference type="CDD" id="cd01040">
    <property type="entry name" value="Mb-like"/>
    <property type="match status" value="1"/>
</dbReference>
<dbReference type="Gene3D" id="1.10.490.10">
    <property type="entry name" value="Globins"/>
    <property type="match status" value="1"/>
</dbReference>
<proteinExistence type="predicted"/>
<organism evidence="1 2">
    <name type="scientific">Marilutibacter alkalisoli</name>
    <dbReference type="NCBI Taxonomy" id="2591633"/>
    <lineage>
        <taxon>Bacteria</taxon>
        <taxon>Pseudomonadati</taxon>
        <taxon>Pseudomonadota</taxon>
        <taxon>Gammaproteobacteria</taxon>
        <taxon>Lysobacterales</taxon>
        <taxon>Lysobacteraceae</taxon>
        <taxon>Marilutibacter</taxon>
    </lineage>
</organism>
<accession>A0A514BQG5</accession>
<dbReference type="AlphaFoldDB" id="A0A514BQG5"/>
<keyword evidence="2" id="KW-1185">Reference proteome</keyword>
<sequence>MTDTFNDLQRSYGRCLAGRGFIERFYEIFMDSHPDVAPMFANTDFRTQRLALRRGISVAILHAGGSTIVGRTCTHMAAVHGRQGRAPVPPALYPYWVDSMLAAIAEYDPEADEALLARWRLAMSRVVDLFSRQY</sequence>
<dbReference type="RefSeq" id="WP_141622937.1">
    <property type="nucleotide sequence ID" value="NZ_CP041242.1"/>
</dbReference>
<dbReference type="InterPro" id="IPR044399">
    <property type="entry name" value="Mb-like_M"/>
</dbReference>
<dbReference type="GO" id="GO:0019825">
    <property type="term" value="F:oxygen binding"/>
    <property type="evidence" value="ECO:0007669"/>
    <property type="project" value="InterPro"/>
</dbReference>
<reference evidence="1 2" key="1">
    <citation type="submission" date="2019-06" db="EMBL/GenBank/DDBJ databases">
        <title>Lysobacter alkalisoli sp. nov. isolated from saline-alkali soil.</title>
        <authorList>
            <person name="Sun J.-Q."/>
            <person name="Xu L."/>
        </authorList>
    </citation>
    <scope>NUCLEOTIDE SEQUENCE [LARGE SCALE GENOMIC DNA]</scope>
    <source>
        <strain evidence="1 2">SJ-36</strain>
    </source>
</reference>
<protein>
    <submittedName>
        <fullName evidence="1">Globin</fullName>
    </submittedName>
</protein>
<dbReference type="EMBL" id="CP041242">
    <property type="protein sequence ID" value="QDH69596.1"/>
    <property type="molecule type" value="Genomic_DNA"/>
</dbReference>
<name>A0A514BQG5_9GAMM</name>
<gene>
    <name evidence="1" type="ORF">FKV23_05455</name>
</gene>
<dbReference type="GO" id="GO:0020037">
    <property type="term" value="F:heme binding"/>
    <property type="evidence" value="ECO:0007669"/>
    <property type="project" value="InterPro"/>
</dbReference>
<dbReference type="InterPro" id="IPR012292">
    <property type="entry name" value="Globin/Proto"/>
</dbReference>
<dbReference type="InterPro" id="IPR009050">
    <property type="entry name" value="Globin-like_sf"/>
</dbReference>
<dbReference type="OrthoDB" id="9024187at2"/>
<evidence type="ECO:0000313" key="2">
    <source>
        <dbReference type="Proteomes" id="UP000317199"/>
    </source>
</evidence>